<keyword evidence="2" id="KW-1185">Reference proteome</keyword>
<organism evidence="1 2">
    <name type="scientific">Liparis tanakae</name>
    <name type="common">Tanaka's snailfish</name>
    <dbReference type="NCBI Taxonomy" id="230148"/>
    <lineage>
        <taxon>Eukaryota</taxon>
        <taxon>Metazoa</taxon>
        <taxon>Chordata</taxon>
        <taxon>Craniata</taxon>
        <taxon>Vertebrata</taxon>
        <taxon>Euteleostomi</taxon>
        <taxon>Actinopterygii</taxon>
        <taxon>Neopterygii</taxon>
        <taxon>Teleostei</taxon>
        <taxon>Neoteleostei</taxon>
        <taxon>Acanthomorphata</taxon>
        <taxon>Eupercaria</taxon>
        <taxon>Perciformes</taxon>
        <taxon>Cottioidei</taxon>
        <taxon>Cottales</taxon>
        <taxon>Liparidae</taxon>
        <taxon>Liparis</taxon>
    </lineage>
</organism>
<evidence type="ECO:0000313" key="1">
    <source>
        <dbReference type="EMBL" id="TNN65204.1"/>
    </source>
</evidence>
<gene>
    <name evidence="1" type="ORF">EYF80_024611</name>
</gene>
<comment type="caution">
    <text evidence="1">The sequence shown here is derived from an EMBL/GenBank/DDBJ whole genome shotgun (WGS) entry which is preliminary data.</text>
</comment>
<dbReference type="Proteomes" id="UP000314294">
    <property type="component" value="Unassembled WGS sequence"/>
</dbReference>
<dbReference type="EMBL" id="SRLO01000239">
    <property type="protein sequence ID" value="TNN65204.1"/>
    <property type="molecule type" value="Genomic_DNA"/>
</dbReference>
<sequence>MICGYGTYETLLACKLRDQTADHTSFFRPRHRFTAVSPDGRNLKLYVFSGSGSHLRSSSLGWFLLSRLRSMRSESRCFRTSVAYSSLLCSTVMMREATLPRSLMEKPRWASRVRMKHSRKTLLLMSWPKSFSPFSTCSCRATRDSRLSICICSLFSVRSLSRDLRL</sequence>
<dbReference type="AlphaFoldDB" id="A0A4Z2HJV6"/>
<protein>
    <submittedName>
        <fullName evidence="1">Uncharacterized protein</fullName>
    </submittedName>
</protein>
<accession>A0A4Z2HJV6</accession>
<proteinExistence type="predicted"/>
<name>A0A4Z2HJV6_9TELE</name>
<evidence type="ECO:0000313" key="2">
    <source>
        <dbReference type="Proteomes" id="UP000314294"/>
    </source>
</evidence>
<reference evidence="1 2" key="1">
    <citation type="submission" date="2019-03" db="EMBL/GenBank/DDBJ databases">
        <title>First draft genome of Liparis tanakae, snailfish: a comprehensive survey of snailfish specific genes.</title>
        <authorList>
            <person name="Kim W."/>
            <person name="Song I."/>
            <person name="Jeong J.-H."/>
            <person name="Kim D."/>
            <person name="Kim S."/>
            <person name="Ryu S."/>
            <person name="Song J.Y."/>
            <person name="Lee S.K."/>
        </authorList>
    </citation>
    <scope>NUCLEOTIDE SEQUENCE [LARGE SCALE GENOMIC DNA]</scope>
    <source>
        <tissue evidence="1">Muscle</tissue>
    </source>
</reference>